<comment type="caution">
    <text evidence="2">The sequence shown here is derived from an EMBL/GenBank/DDBJ whole genome shotgun (WGS) entry which is preliminary data.</text>
</comment>
<evidence type="ECO:0000313" key="3">
    <source>
        <dbReference type="Proteomes" id="UP000007129"/>
    </source>
</evidence>
<dbReference type="EMBL" id="AHHD01000261">
    <property type="protein sequence ID" value="EKG16796.1"/>
    <property type="molecule type" value="Genomic_DNA"/>
</dbReference>
<gene>
    <name evidence="2" type="ORF">MPH_05999</name>
</gene>
<accession>K2R3A3</accession>
<keyword evidence="1" id="KW-0472">Membrane</keyword>
<organism evidence="2 3">
    <name type="scientific">Macrophomina phaseolina (strain MS6)</name>
    <name type="common">Charcoal rot fungus</name>
    <dbReference type="NCBI Taxonomy" id="1126212"/>
    <lineage>
        <taxon>Eukaryota</taxon>
        <taxon>Fungi</taxon>
        <taxon>Dikarya</taxon>
        <taxon>Ascomycota</taxon>
        <taxon>Pezizomycotina</taxon>
        <taxon>Dothideomycetes</taxon>
        <taxon>Dothideomycetes incertae sedis</taxon>
        <taxon>Botryosphaeriales</taxon>
        <taxon>Botryosphaeriaceae</taxon>
        <taxon>Macrophomina</taxon>
    </lineage>
</organism>
<dbReference type="VEuPathDB" id="FungiDB:MPH_05999"/>
<dbReference type="HOGENOM" id="CLU_1928017_0_0_1"/>
<name>K2R3A3_MACPH</name>
<evidence type="ECO:0000313" key="2">
    <source>
        <dbReference type="EMBL" id="EKG16796.1"/>
    </source>
</evidence>
<dbReference type="InParanoid" id="K2R3A3"/>
<reference evidence="2 3" key="1">
    <citation type="journal article" date="2012" name="BMC Genomics">
        <title>Tools to kill: Genome of one of the most destructive plant pathogenic fungi Macrophomina phaseolina.</title>
        <authorList>
            <person name="Islam M.S."/>
            <person name="Haque M.S."/>
            <person name="Islam M.M."/>
            <person name="Emdad E.M."/>
            <person name="Halim A."/>
            <person name="Hossen Q.M.M."/>
            <person name="Hossain M.Z."/>
            <person name="Ahmed B."/>
            <person name="Rahim S."/>
            <person name="Rahman M.S."/>
            <person name="Alam M.M."/>
            <person name="Hou S."/>
            <person name="Wan X."/>
            <person name="Saito J.A."/>
            <person name="Alam M."/>
        </authorList>
    </citation>
    <scope>NUCLEOTIDE SEQUENCE [LARGE SCALE GENOMIC DNA]</scope>
    <source>
        <strain evidence="2 3">MS6</strain>
    </source>
</reference>
<keyword evidence="1" id="KW-1133">Transmembrane helix</keyword>
<evidence type="ECO:0000256" key="1">
    <source>
        <dbReference type="SAM" id="Phobius"/>
    </source>
</evidence>
<keyword evidence="1" id="KW-0812">Transmembrane</keyword>
<dbReference type="AlphaFoldDB" id="K2R3A3"/>
<proteinExistence type="predicted"/>
<dbReference type="PROSITE" id="PS51257">
    <property type="entry name" value="PROKAR_LIPOPROTEIN"/>
    <property type="match status" value="1"/>
</dbReference>
<sequence length="131" mass="15093">MLCRWRGAAVMRITTVWALASVSSCFYAEFCLYGDGICWLAFLGREWRIMWRKGEKRGESGFARIDRGIDGGSADTEVRVFTLSYYDSPVRCLWCSLVVWSCSRVVAVRVRIRMSWPYSPHIVYTWSPASV</sequence>
<protein>
    <submittedName>
        <fullName evidence="2">Uncharacterized protein</fullName>
    </submittedName>
</protein>
<dbReference type="Proteomes" id="UP000007129">
    <property type="component" value="Unassembled WGS sequence"/>
</dbReference>
<feature type="transmembrane region" description="Helical" evidence="1">
    <location>
        <begin position="16"/>
        <end position="43"/>
    </location>
</feature>